<reference evidence="9" key="2">
    <citation type="submission" date="2020-11" db="EMBL/GenBank/DDBJ databases">
        <authorList>
            <person name="McCartney M.A."/>
            <person name="Auch B."/>
            <person name="Kono T."/>
            <person name="Mallez S."/>
            <person name="Becker A."/>
            <person name="Gohl D.M."/>
            <person name="Silverstein K.A.T."/>
            <person name="Koren S."/>
            <person name="Bechman K.B."/>
            <person name="Herman A."/>
            <person name="Abrahante J.E."/>
            <person name="Garbe J."/>
        </authorList>
    </citation>
    <scope>NUCLEOTIDE SEQUENCE</scope>
    <source>
        <strain evidence="9">Duluth1</strain>
        <tissue evidence="9">Whole animal</tissue>
    </source>
</reference>
<dbReference type="InterPro" id="IPR001965">
    <property type="entry name" value="Znf_PHD"/>
</dbReference>
<dbReference type="PROSITE" id="PS01359">
    <property type="entry name" value="ZF_PHD_1"/>
    <property type="match status" value="1"/>
</dbReference>
<evidence type="ECO:0000256" key="6">
    <source>
        <dbReference type="PROSITE-ProRule" id="PRU00146"/>
    </source>
</evidence>
<comment type="subcellular location">
    <subcellularLocation>
        <location evidence="1">Nucleus</location>
    </subcellularLocation>
</comment>
<dbReference type="EMBL" id="JAIWYP010000006">
    <property type="protein sequence ID" value="KAH3807731.1"/>
    <property type="molecule type" value="Genomic_DNA"/>
</dbReference>
<comment type="caution">
    <text evidence="9">The sequence shown here is derived from an EMBL/GenBank/DDBJ whole genome shotgun (WGS) entry which is preliminary data.</text>
</comment>
<dbReference type="InterPro" id="IPR037869">
    <property type="entry name" value="Spp1/CFP1"/>
</dbReference>
<dbReference type="AlphaFoldDB" id="A0A9D4G2Q5"/>
<dbReference type="Gene3D" id="3.30.40.10">
    <property type="entry name" value="Zinc/RING finger domain, C3HC4 (zinc finger)"/>
    <property type="match status" value="1"/>
</dbReference>
<keyword evidence="4" id="KW-0862">Zinc</keyword>
<dbReference type="GO" id="GO:0045893">
    <property type="term" value="P:positive regulation of DNA-templated transcription"/>
    <property type="evidence" value="ECO:0007669"/>
    <property type="project" value="TreeGrafter"/>
</dbReference>
<reference evidence="9" key="1">
    <citation type="journal article" date="2019" name="bioRxiv">
        <title>The Genome of the Zebra Mussel, Dreissena polymorpha: A Resource for Invasive Species Research.</title>
        <authorList>
            <person name="McCartney M.A."/>
            <person name="Auch B."/>
            <person name="Kono T."/>
            <person name="Mallez S."/>
            <person name="Zhang Y."/>
            <person name="Obille A."/>
            <person name="Becker A."/>
            <person name="Abrahante J.E."/>
            <person name="Garbe J."/>
            <person name="Badalamenti J.P."/>
            <person name="Herman A."/>
            <person name="Mangelson H."/>
            <person name="Liachko I."/>
            <person name="Sullivan S."/>
            <person name="Sone E.D."/>
            <person name="Koren S."/>
            <person name="Silverstein K.A.T."/>
            <person name="Beckman K.B."/>
            <person name="Gohl D.M."/>
        </authorList>
    </citation>
    <scope>NUCLEOTIDE SEQUENCE</scope>
    <source>
        <strain evidence="9">Duluth1</strain>
        <tissue evidence="9">Whole animal</tissue>
    </source>
</reference>
<dbReference type="GO" id="GO:0008270">
    <property type="term" value="F:zinc ion binding"/>
    <property type="evidence" value="ECO:0007669"/>
    <property type="project" value="UniProtKB-KW"/>
</dbReference>
<dbReference type="PANTHER" id="PTHR46174">
    <property type="entry name" value="CXXC-TYPE ZINC FINGER PROTEIN 1"/>
    <property type="match status" value="1"/>
</dbReference>
<dbReference type="SUPFAM" id="SSF57903">
    <property type="entry name" value="FYVE/PHD zinc finger"/>
    <property type="match status" value="1"/>
</dbReference>
<keyword evidence="3 6" id="KW-0863">Zinc-finger</keyword>
<feature type="domain" description="PHD-type" evidence="7">
    <location>
        <begin position="16"/>
        <end position="67"/>
    </location>
</feature>
<accession>A0A9D4G2Q5</accession>
<evidence type="ECO:0000313" key="10">
    <source>
        <dbReference type="Proteomes" id="UP000828390"/>
    </source>
</evidence>
<dbReference type="PROSITE" id="PS50016">
    <property type="entry name" value="ZF_PHD_2"/>
    <property type="match status" value="1"/>
</dbReference>
<dbReference type="Proteomes" id="UP000828390">
    <property type="component" value="Unassembled WGS sequence"/>
</dbReference>
<evidence type="ECO:0000256" key="1">
    <source>
        <dbReference type="ARBA" id="ARBA00004123"/>
    </source>
</evidence>
<keyword evidence="5" id="KW-0539">Nucleus</keyword>
<dbReference type="InterPro" id="IPR019786">
    <property type="entry name" value="Zinc_finger_PHD-type_CS"/>
</dbReference>
<protein>
    <recommendedName>
        <fullName evidence="7">PHD-type domain-containing protein</fullName>
    </recommendedName>
</protein>
<proteinExistence type="predicted"/>
<name>A0A9D4G2Q5_DREPO</name>
<dbReference type="InterPro" id="IPR011011">
    <property type="entry name" value="Znf_FYVE_PHD"/>
</dbReference>
<evidence type="ECO:0000256" key="5">
    <source>
        <dbReference type="ARBA" id="ARBA00023242"/>
    </source>
</evidence>
<dbReference type="InterPro" id="IPR013083">
    <property type="entry name" value="Znf_RING/FYVE/PHD"/>
</dbReference>
<gene>
    <name evidence="8" type="ORF">DPMN_044430</name>
    <name evidence="9" type="ORF">DPMN_136079</name>
</gene>
<evidence type="ECO:0000313" key="8">
    <source>
        <dbReference type="EMBL" id="KAH3737835.1"/>
    </source>
</evidence>
<dbReference type="EMBL" id="JAIWYP010000011">
    <property type="protein sequence ID" value="KAH3737835.1"/>
    <property type="molecule type" value="Genomic_DNA"/>
</dbReference>
<evidence type="ECO:0000256" key="4">
    <source>
        <dbReference type="ARBA" id="ARBA00022833"/>
    </source>
</evidence>
<dbReference type="GO" id="GO:0048188">
    <property type="term" value="C:Set1C/COMPASS complex"/>
    <property type="evidence" value="ECO:0007669"/>
    <property type="project" value="InterPro"/>
</dbReference>
<dbReference type="SMART" id="SM00249">
    <property type="entry name" value="PHD"/>
    <property type="match status" value="1"/>
</dbReference>
<keyword evidence="10" id="KW-1185">Reference proteome</keyword>
<dbReference type="Pfam" id="PF00628">
    <property type="entry name" value="PHD"/>
    <property type="match status" value="1"/>
</dbReference>
<evidence type="ECO:0000256" key="3">
    <source>
        <dbReference type="ARBA" id="ARBA00022771"/>
    </source>
</evidence>
<evidence type="ECO:0000256" key="2">
    <source>
        <dbReference type="ARBA" id="ARBA00022723"/>
    </source>
</evidence>
<dbReference type="InterPro" id="IPR019787">
    <property type="entry name" value="Znf_PHD-finger"/>
</dbReference>
<sequence length="82" mass="9543">MSKKRKLGDGSTKDVQLYCLCRQKNDENEMMVECDFCDGWFHPRCVDMDEDEAGYLSSWNCPGCIEIMNENPTLTRKGKHFL</sequence>
<dbReference type="PANTHER" id="PTHR46174:SF1">
    <property type="entry name" value="CXXC-TYPE ZINC FINGER PROTEIN 1"/>
    <property type="match status" value="1"/>
</dbReference>
<evidence type="ECO:0000259" key="7">
    <source>
        <dbReference type="PROSITE" id="PS50016"/>
    </source>
</evidence>
<keyword evidence="2" id="KW-0479">Metal-binding</keyword>
<organism evidence="9 10">
    <name type="scientific">Dreissena polymorpha</name>
    <name type="common">Zebra mussel</name>
    <name type="synonym">Mytilus polymorpha</name>
    <dbReference type="NCBI Taxonomy" id="45954"/>
    <lineage>
        <taxon>Eukaryota</taxon>
        <taxon>Metazoa</taxon>
        <taxon>Spiralia</taxon>
        <taxon>Lophotrochozoa</taxon>
        <taxon>Mollusca</taxon>
        <taxon>Bivalvia</taxon>
        <taxon>Autobranchia</taxon>
        <taxon>Heteroconchia</taxon>
        <taxon>Euheterodonta</taxon>
        <taxon>Imparidentia</taxon>
        <taxon>Neoheterodontei</taxon>
        <taxon>Myida</taxon>
        <taxon>Dreissenoidea</taxon>
        <taxon>Dreissenidae</taxon>
        <taxon>Dreissena</taxon>
    </lineage>
</organism>
<evidence type="ECO:0000313" key="9">
    <source>
        <dbReference type="EMBL" id="KAH3807731.1"/>
    </source>
</evidence>